<reference evidence="2 3" key="1">
    <citation type="submission" date="2021-06" db="EMBL/GenBank/DDBJ databases">
        <authorList>
            <person name="Kallberg Y."/>
            <person name="Tangrot J."/>
            <person name="Rosling A."/>
        </authorList>
    </citation>
    <scope>NUCLEOTIDE SEQUENCE [LARGE SCALE GENOMIC DNA]</scope>
    <source>
        <strain evidence="2 3">120-4 pot B 10/14</strain>
    </source>
</reference>
<gene>
    <name evidence="2" type="ORF">GMARGA_LOCUS28778</name>
</gene>
<organism evidence="2 3">
    <name type="scientific">Gigaspora margarita</name>
    <dbReference type="NCBI Taxonomy" id="4874"/>
    <lineage>
        <taxon>Eukaryota</taxon>
        <taxon>Fungi</taxon>
        <taxon>Fungi incertae sedis</taxon>
        <taxon>Mucoromycota</taxon>
        <taxon>Glomeromycotina</taxon>
        <taxon>Glomeromycetes</taxon>
        <taxon>Diversisporales</taxon>
        <taxon>Gigasporaceae</taxon>
        <taxon>Gigaspora</taxon>
    </lineage>
</organism>
<evidence type="ECO:0000256" key="1">
    <source>
        <dbReference type="SAM" id="Coils"/>
    </source>
</evidence>
<dbReference type="Proteomes" id="UP000789901">
    <property type="component" value="Unassembled WGS sequence"/>
</dbReference>
<comment type="caution">
    <text evidence="2">The sequence shown here is derived from an EMBL/GenBank/DDBJ whole genome shotgun (WGS) entry which is preliminary data.</text>
</comment>
<protein>
    <submittedName>
        <fullName evidence="2">29565_t:CDS:1</fullName>
    </submittedName>
</protein>
<keyword evidence="1" id="KW-0175">Coiled coil</keyword>
<evidence type="ECO:0000313" key="2">
    <source>
        <dbReference type="EMBL" id="CAG8825186.1"/>
    </source>
</evidence>
<name>A0ABN7WAX5_GIGMA</name>
<sequence>MNQICTLKDLDNSNKLGDAPANYYLPSQTELEEQLSCAKKDREDDLDKSKKDNEKLSNCVHQLKEETMRLQSEIDNSKLGDKIRYLHSEINDLKLQITRKDISFADAESKFSIKSEEMQALQSTIEEEIQALQSRVKELEQDLSLAQNELSEIESLKNESELENTNLFLAKLDLEKT</sequence>
<feature type="coiled-coil region" evidence="1">
    <location>
        <begin position="46"/>
        <end position="73"/>
    </location>
</feature>
<accession>A0ABN7WAX5</accession>
<evidence type="ECO:0000313" key="3">
    <source>
        <dbReference type="Proteomes" id="UP000789901"/>
    </source>
</evidence>
<keyword evidence="3" id="KW-1185">Reference proteome</keyword>
<feature type="coiled-coil region" evidence="1">
    <location>
        <begin position="115"/>
        <end position="166"/>
    </location>
</feature>
<proteinExistence type="predicted"/>
<dbReference type="EMBL" id="CAJVQB010037433">
    <property type="protein sequence ID" value="CAG8825186.1"/>
    <property type="molecule type" value="Genomic_DNA"/>
</dbReference>
<feature type="non-terminal residue" evidence="2">
    <location>
        <position position="177"/>
    </location>
</feature>